<comment type="catalytic activity">
    <reaction evidence="3">
        <text>5-enolpyruvoyl-6-hydroxy-2-succinyl-cyclohex-3-ene-1-carboxylate = (1R,6R)-6-hydroxy-2-succinyl-cyclohexa-2,4-diene-1-carboxylate + pyruvate</text>
        <dbReference type="Rhea" id="RHEA:25597"/>
        <dbReference type="ChEBI" id="CHEBI:15361"/>
        <dbReference type="ChEBI" id="CHEBI:58689"/>
        <dbReference type="ChEBI" id="CHEBI:58818"/>
        <dbReference type="EC" id="4.2.99.20"/>
    </reaction>
</comment>
<dbReference type="AlphaFoldDB" id="A0A556PBT1"/>
<name>A0A556PBT1_9BACI</name>
<dbReference type="InterPro" id="IPR029058">
    <property type="entry name" value="AB_hydrolase_fold"/>
</dbReference>
<dbReference type="GO" id="GO:0070205">
    <property type="term" value="F:2-succinyl-6-hydroxy-2,4-cyclohexadiene-1-carboxylate synthase activity"/>
    <property type="evidence" value="ECO:0007669"/>
    <property type="project" value="UniProtKB-UniRule"/>
</dbReference>
<keyword evidence="2 3" id="KW-0456">Lyase</keyword>
<evidence type="ECO:0000259" key="4">
    <source>
        <dbReference type="Pfam" id="PF00561"/>
    </source>
</evidence>
<dbReference type="UniPathway" id="UPA01057">
    <property type="reaction ID" value="UER00900"/>
</dbReference>
<dbReference type="PRINTS" id="PR00111">
    <property type="entry name" value="ABHYDROLASE"/>
</dbReference>
<evidence type="ECO:0000256" key="1">
    <source>
        <dbReference type="ARBA" id="ARBA00022428"/>
    </source>
</evidence>
<evidence type="ECO:0000313" key="6">
    <source>
        <dbReference type="Proteomes" id="UP000316425"/>
    </source>
</evidence>
<dbReference type="GO" id="GO:0009234">
    <property type="term" value="P:menaquinone biosynthetic process"/>
    <property type="evidence" value="ECO:0007669"/>
    <property type="project" value="UniProtKB-UniRule"/>
</dbReference>
<dbReference type="EC" id="4.2.99.20" evidence="3"/>
<comment type="similarity">
    <text evidence="3">Belongs to the AB hydrolase superfamily. MenH family.</text>
</comment>
<evidence type="ECO:0000256" key="3">
    <source>
        <dbReference type="HAMAP-Rule" id="MF_01660"/>
    </source>
</evidence>
<dbReference type="HAMAP" id="MF_01660">
    <property type="entry name" value="MenH"/>
    <property type="match status" value="1"/>
</dbReference>
<dbReference type="NCBIfam" id="TIGR03695">
    <property type="entry name" value="menH_SHCHC"/>
    <property type="match status" value="1"/>
</dbReference>
<comment type="subunit">
    <text evidence="3">Monomer.</text>
</comment>
<keyword evidence="1 3" id="KW-0474">Menaquinone biosynthesis</keyword>
<protein>
    <recommendedName>
        <fullName evidence="3">Putative 2-succinyl-6-hydroxy-2,4-cyclohexadiene-1-carboxylate synthase</fullName>
        <shortName evidence="3">SHCHC synthase</shortName>
        <ecNumber evidence="3">4.2.99.20</ecNumber>
    </recommendedName>
</protein>
<dbReference type="OrthoDB" id="9808398at2"/>
<gene>
    <name evidence="3 5" type="primary">menH</name>
    <name evidence="5" type="ORF">FPQ13_10700</name>
</gene>
<proteinExistence type="inferred from homology"/>
<keyword evidence="6" id="KW-1185">Reference proteome</keyword>
<dbReference type="PANTHER" id="PTHR42916">
    <property type="entry name" value="2-SUCCINYL-5-ENOLPYRUVYL-6-HYDROXY-3-CYCLOHEXENE-1-CARBOXYLATE SYNTHASE"/>
    <property type="match status" value="1"/>
</dbReference>
<sequence>MIVPVGNQQYFVRLAGAGEPVVLLHGFTGSAKQWENLVNQSDVLCQWIGIDMPGHGKTIIRDEKTMEGYVDELIEVIDQLELNRFHLVGYSMGGRTAMLLADRHPNRVKSLTLVGASPGLQSEEERSERKKKDEELAAFIEEKGIERFVDYWENIPLFETQKQLPNDIQKAIRKERLIQTEHGLALSLQTMGTGVMPSLWDRLEQLNLPTCLITGKLDEKFTTINQKMAERLPQAELNIVEEAGHAVHVENLHSFVKIVSEFLQIHMKHKTHT</sequence>
<dbReference type="Gene3D" id="3.40.50.1820">
    <property type="entry name" value="alpha/beta hydrolase"/>
    <property type="match status" value="1"/>
</dbReference>
<feature type="domain" description="AB hydrolase-1" evidence="4">
    <location>
        <begin position="20"/>
        <end position="251"/>
    </location>
</feature>
<evidence type="ECO:0000313" key="5">
    <source>
        <dbReference type="EMBL" id="TSJ61851.1"/>
    </source>
</evidence>
<evidence type="ECO:0000256" key="2">
    <source>
        <dbReference type="ARBA" id="ARBA00023239"/>
    </source>
</evidence>
<accession>A0A556PBT1</accession>
<dbReference type="InterPro" id="IPR022485">
    <property type="entry name" value="SHCHC_synthase_MenH"/>
</dbReference>
<dbReference type="RefSeq" id="WP_144089325.1">
    <property type="nucleotide sequence ID" value="NZ_VMHE01000023.1"/>
</dbReference>
<dbReference type="UniPathway" id="UPA00079"/>
<dbReference type="PANTHER" id="PTHR42916:SF1">
    <property type="entry name" value="PROTEIN PHYLLO, CHLOROPLASTIC"/>
    <property type="match status" value="1"/>
</dbReference>
<comment type="pathway">
    <text evidence="3">Quinol/quinone metabolism; menaquinone biosynthesis.</text>
</comment>
<comment type="function">
    <text evidence="3">Catalyzes a proton abstraction reaction that results in 2,5-elimination of pyruvate from 2-succinyl-5-enolpyruvyl-6-hydroxy-3-cyclohexene-1-carboxylate (SEPHCHC) and the formation of 2-succinyl-6-hydroxy-2,4-cyclohexadiene-1-carboxylate (SHCHC).</text>
</comment>
<dbReference type="Proteomes" id="UP000316425">
    <property type="component" value="Unassembled WGS sequence"/>
</dbReference>
<reference evidence="5 6" key="1">
    <citation type="submission" date="2019-07" db="EMBL/GenBank/DDBJ databases">
        <title>Allobacillus sp. nov. SKP isolated from shrimp paste of Euphausiacea.</title>
        <authorList>
            <person name="Kanchanasin P."/>
            <person name="Tanasupawat S."/>
            <person name="Shi W."/>
            <person name="Wu L."/>
            <person name="Ma J."/>
        </authorList>
    </citation>
    <scope>NUCLEOTIDE SEQUENCE [LARGE SCALE GENOMIC DNA]</scope>
    <source>
        <strain evidence="5 6">SKP4-8</strain>
    </source>
</reference>
<organism evidence="5 6">
    <name type="scientific">Allobacillus salarius</name>
    <dbReference type="NCBI Taxonomy" id="1955272"/>
    <lineage>
        <taxon>Bacteria</taxon>
        <taxon>Bacillati</taxon>
        <taxon>Bacillota</taxon>
        <taxon>Bacilli</taxon>
        <taxon>Bacillales</taxon>
        <taxon>Bacillaceae</taxon>
        <taxon>Allobacillus</taxon>
    </lineage>
</organism>
<dbReference type="InterPro" id="IPR000073">
    <property type="entry name" value="AB_hydrolase_1"/>
</dbReference>
<dbReference type="EMBL" id="VMHE01000023">
    <property type="protein sequence ID" value="TSJ61851.1"/>
    <property type="molecule type" value="Genomic_DNA"/>
</dbReference>
<comment type="pathway">
    <text evidence="3">Quinol/quinone metabolism; 1,4-dihydroxy-2-naphthoate biosynthesis; 1,4-dihydroxy-2-naphthoate from chorismate: step 3/7.</text>
</comment>
<dbReference type="SUPFAM" id="SSF53474">
    <property type="entry name" value="alpha/beta-Hydrolases"/>
    <property type="match status" value="1"/>
</dbReference>
<comment type="caution">
    <text evidence="5">The sequence shown here is derived from an EMBL/GenBank/DDBJ whole genome shotgun (WGS) entry which is preliminary data.</text>
</comment>
<dbReference type="Pfam" id="PF00561">
    <property type="entry name" value="Abhydrolase_1"/>
    <property type="match status" value="1"/>
</dbReference>